<organism evidence="2 3">
    <name type="scientific">Diploptera punctata</name>
    <name type="common">Pacific beetle cockroach</name>
    <dbReference type="NCBI Taxonomy" id="6984"/>
    <lineage>
        <taxon>Eukaryota</taxon>
        <taxon>Metazoa</taxon>
        <taxon>Ecdysozoa</taxon>
        <taxon>Arthropoda</taxon>
        <taxon>Hexapoda</taxon>
        <taxon>Insecta</taxon>
        <taxon>Pterygota</taxon>
        <taxon>Neoptera</taxon>
        <taxon>Polyneoptera</taxon>
        <taxon>Dictyoptera</taxon>
        <taxon>Blattodea</taxon>
        <taxon>Blaberoidea</taxon>
        <taxon>Blaberidae</taxon>
        <taxon>Diplopterinae</taxon>
        <taxon>Diploptera</taxon>
    </lineage>
</organism>
<evidence type="ECO:0000256" key="1">
    <source>
        <dbReference type="SAM" id="Phobius"/>
    </source>
</evidence>
<feature type="non-terminal residue" evidence="2">
    <location>
        <position position="90"/>
    </location>
</feature>
<keyword evidence="1" id="KW-0812">Transmembrane</keyword>
<keyword evidence="1" id="KW-1133">Transmembrane helix</keyword>
<comment type="caution">
    <text evidence="2">The sequence shown here is derived from an EMBL/GenBank/DDBJ whole genome shotgun (WGS) entry which is preliminary data.</text>
</comment>
<dbReference type="AlphaFoldDB" id="A0AAD7ZG26"/>
<evidence type="ECO:0000313" key="3">
    <source>
        <dbReference type="Proteomes" id="UP001233999"/>
    </source>
</evidence>
<name>A0AAD7ZG26_DIPPU</name>
<reference evidence="2" key="1">
    <citation type="journal article" date="2023" name="IScience">
        <title>Live-bearing cockroach genome reveals convergent evolutionary mechanisms linked to viviparity in insects and beyond.</title>
        <authorList>
            <person name="Fouks B."/>
            <person name="Harrison M.C."/>
            <person name="Mikhailova A.A."/>
            <person name="Marchal E."/>
            <person name="English S."/>
            <person name="Carruthers M."/>
            <person name="Jennings E.C."/>
            <person name="Chiamaka E.L."/>
            <person name="Frigard R.A."/>
            <person name="Pippel M."/>
            <person name="Attardo G.M."/>
            <person name="Benoit J.B."/>
            <person name="Bornberg-Bauer E."/>
            <person name="Tobe S.S."/>
        </authorList>
    </citation>
    <scope>NUCLEOTIDE SEQUENCE</scope>
    <source>
        <strain evidence="2">Stay&amp;Tobe</strain>
    </source>
</reference>
<keyword evidence="3" id="KW-1185">Reference proteome</keyword>
<dbReference type="Proteomes" id="UP001233999">
    <property type="component" value="Unassembled WGS sequence"/>
</dbReference>
<sequence>FSPLKNKSSRMCVLAVCLPSLQLKPPAGITFLSGFVCLMAVDILSIMFSMGELGRMYIPIIVTVEIFTMIMVASACLYEYHDVRIVYCLL</sequence>
<proteinExistence type="predicted"/>
<gene>
    <name evidence="2" type="ORF">L9F63_004663</name>
</gene>
<accession>A0AAD7ZG26</accession>
<protein>
    <submittedName>
        <fullName evidence="2">Uncharacterized protein</fullName>
    </submittedName>
</protein>
<reference evidence="2" key="2">
    <citation type="submission" date="2023-05" db="EMBL/GenBank/DDBJ databases">
        <authorList>
            <person name="Fouks B."/>
        </authorList>
    </citation>
    <scope>NUCLEOTIDE SEQUENCE</scope>
    <source>
        <strain evidence="2">Stay&amp;Tobe</strain>
        <tissue evidence="2">Testes</tissue>
    </source>
</reference>
<feature type="non-terminal residue" evidence="2">
    <location>
        <position position="1"/>
    </location>
</feature>
<feature type="transmembrane region" description="Helical" evidence="1">
    <location>
        <begin position="56"/>
        <end position="78"/>
    </location>
</feature>
<keyword evidence="1" id="KW-0472">Membrane</keyword>
<dbReference type="EMBL" id="JASPKZ010008380">
    <property type="protein sequence ID" value="KAJ9579675.1"/>
    <property type="molecule type" value="Genomic_DNA"/>
</dbReference>
<evidence type="ECO:0000313" key="2">
    <source>
        <dbReference type="EMBL" id="KAJ9579675.1"/>
    </source>
</evidence>
<feature type="transmembrane region" description="Helical" evidence="1">
    <location>
        <begin position="29"/>
        <end position="50"/>
    </location>
</feature>